<dbReference type="CDD" id="cd07313">
    <property type="entry name" value="terB_like_2"/>
    <property type="match status" value="1"/>
</dbReference>
<dbReference type="Proteomes" id="UP000026249">
    <property type="component" value="Unassembled WGS sequence"/>
</dbReference>
<reference evidence="2 3" key="1">
    <citation type="submission" date="2014-03" db="EMBL/GenBank/DDBJ databases">
        <title>Draft Genome Sequence of Actibacterium mucosum KCTC 23349, a Marine Alphaproteobacterium with Complex Ionic Requirements Isolated from Mediterranean Seawater at Malvarrosa Beach, Valencia, Spain.</title>
        <authorList>
            <person name="Arahal D.R."/>
            <person name="Shao Z."/>
            <person name="Lai Q."/>
            <person name="Pujalte M.J."/>
        </authorList>
    </citation>
    <scope>NUCLEOTIDE SEQUENCE [LARGE SCALE GENOMIC DNA]</scope>
    <source>
        <strain evidence="2 3">KCTC 23349</strain>
    </source>
</reference>
<feature type="domain" description="Co-chaperone DjlA N-terminal" evidence="1">
    <location>
        <begin position="23"/>
        <end position="136"/>
    </location>
</feature>
<evidence type="ECO:0000259" key="1">
    <source>
        <dbReference type="Pfam" id="PF05099"/>
    </source>
</evidence>
<dbReference type="RefSeq" id="WP_035262161.1">
    <property type="nucleotide sequence ID" value="NZ_JFKE01000010.1"/>
</dbReference>
<dbReference type="OrthoDB" id="5402150at2"/>
<evidence type="ECO:0000313" key="3">
    <source>
        <dbReference type="Proteomes" id="UP000026249"/>
    </source>
</evidence>
<comment type="caution">
    <text evidence="2">The sequence shown here is derived from an EMBL/GenBank/DDBJ whole genome shotgun (WGS) entry which is preliminary data.</text>
</comment>
<dbReference type="Gene3D" id="1.10.3680.10">
    <property type="entry name" value="TerB-like"/>
    <property type="match status" value="1"/>
</dbReference>
<evidence type="ECO:0000313" key="2">
    <source>
        <dbReference type="EMBL" id="KAJ54171.1"/>
    </source>
</evidence>
<accession>A0A037ZF55</accession>
<gene>
    <name evidence="2" type="ORF">ACMU_03555</name>
</gene>
<sequence length="137" mass="15158">MFRDLLNRLSGPEPSALAPSDTQLALGALLVRLAKSDDEYAVEEISQIDSILSARFDLNQVEAARLRAEAEKMEAEAPRTEDFAASLKDVIAYAERSAIVAAMWEIVTADGRMRDDEKMLFEKAAHTFGVDPSDLER</sequence>
<protein>
    <recommendedName>
        <fullName evidence="1">Co-chaperone DjlA N-terminal domain-containing protein</fullName>
    </recommendedName>
</protein>
<keyword evidence="3" id="KW-1185">Reference proteome</keyword>
<name>A0A037ZF55_9RHOB</name>
<dbReference type="STRING" id="1454373.ACMU_03555"/>
<dbReference type="InterPro" id="IPR007791">
    <property type="entry name" value="DjlA_N"/>
</dbReference>
<dbReference type="AlphaFoldDB" id="A0A037ZF55"/>
<proteinExistence type="predicted"/>
<dbReference type="Pfam" id="PF05099">
    <property type="entry name" value="TerB"/>
    <property type="match status" value="1"/>
</dbReference>
<dbReference type="EMBL" id="JFKE01000010">
    <property type="protein sequence ID" value="KAJ54171.1"/>
    <property type="molecule type" value="Genomic_DNA"/>
</dbReference>
<dbReference type="SUPFAM" id="SSF158682">
    <property type="entry name" value="TerB-like"/>
    <property type="match status" value="1"/>
</dbReference>
<organism evidence="2 3">
    <name type="scientific">Actibacterium mucosum KCTC 23349</name>
    <dbReference type="NCBI Taxonomy" id="1454373"/>
    <lineage>
        <taxon>Bacteria</taxon>
        <taxon>Pseudomonadati</taxon>
        <taxon>Pseudomonadota</taxon>
        <taxon>Alphaproteobacteria</taxon>
        <taxon>Rhodobacterales</taxon>
        <taxon>Roseobacteraceae</taxon>
        <taxon>Actibacterium</taxon>
    </lineage>
</organism>
<dbReference type="InterPro" id="IPR029024">
    <property type="entry name" value="TerB-like"/>
</dbReference>